<comment type="similarity">
    <text evidence="1 4">Belongs to the glycosyl hydrolase 26 family.</text>
</comment>
<dbReference type="EMBL" id="JACHBK010000004">
    <property type="protein sequence ID" value="MBB5535199.1"/>
    <property type="molecule type" value="Genomic_DNA"/>
</dbReference>
<sequence>MTHRLVRTVAGGALLLMPVTLITTGAAPSPAYAGDTGVEAVVVDKRPILHPNATKFGAYDPYGDFSTQSGLETEALFLPWEDVDLATLSVADEYALQRKRKLLITIEPWSWNEDRRLSADDLRRRVLAGSYDANIKAISDVVKTLKSPVIIRWGQEMEDKSGRFSWADWPPRDYIKAYRKVADQFRKDRPTVQIMWSPKGQEDLEKYYPGDDYVDVIGLSVFGLQDYDMREYGAPRTFTEALKPGYERVAPFRKPIWVAELGYEGDANYMQPWIQAATARNDQFPDLKEVIYFNDRDVIGWPFGLGRPNWRVTTGSGVN</sequence>
<keyword evidence="8" id="KW-1185">Reference proteome</keyword>
<evidence type="ECO:0000256" key="1">
    <source>
        <dbReference type="ARBA" id="ARBA00007754"/>
    </source>
</evidence>
<dbReference type="GO" id="GO:0008810">
    <property type="term" value="F:cellulase activity"/>
    <property type="evidence" value="ECO:0007669"/>
    <property type="project" value="UniProtKB-EC"/>
</dbReference>
<keyword evidence="2 4" id="KW-0378">Hydrolase</keyword>
<dbReference type="EC" id="3.2.1.4" evidence="7"/>
<evidence type="ECO:0000256" key="5">
    <source>
        <dbReference type="SAM" id="SignalP"/>
    </source>
</evidence>
<feature type="domain" description="GH26" evidence="6">
    <location>
        <begin position="1"/>
        <end position="315"/>
    </location>
</feature>
<reference evidence="7 8" key="1">
    <citation type="submission" date="2020-08" db="EMBL/GenBank/DDBJ databases">
        <title>Genomic Encyclopedia of Type Strains, Phase IV (KMG-V): Genome sequencing to study the core and pangenomes of soil and plant-associated prokaryotes.</title>
        <authorList>
            <person name="Whitman W."/>
        </authorList>
    </citation>
    <scope>NUCLEOTIDE SEQUENCE [LARGE SCALE GENOMIC DNA]</scope>
    <source>
        <strain evidence="7 8">SEMIA 4084</strain>
    </source>
</reference>
<comment type="caution">
    <text evidence="7">The sequence shown here is derived from an EMBL/GenBank/DDBJ whole genome shotgun (WGS) entry which is preliminary data.</text>
</comment>
<evidence type="ECO:0000259" key="6">
    <source>
        <dbReference type="PROSITE" id="PS51764"/>
    </source>
</evidence>
<protein>
    <submittedName>
        <fullName evidence="7">Endoglucanase</fullName>
        <ecNumber evidence="7">3.2.1.4</ecNumber>
    </submittedName>
</protein>
<dbReference type="InterPro" id="IPR022790">
    <property type="entry name" value="GH26_dom"/>
</dbReference>
<feature type="active site" description="Nucleophile" evidence="4">
    <location>
        <position position="260"/>
    </location>
</feature>
<gene>
    <name evidence="7" type="ORF">GGD55_001893</name>
</gene>
<dbReference type="GO" id="GO:0006080">
    <property type="term" value="P:substituted mannan metabolic process"/>
    <property type="evidence" value="ECO:0007669"/>
    <property type="project" value="InterPro"/>
</dbReference>
<dbReference type="PROSITE" id="PS51764">
    <property type="entry name" value="GH26"/>
    <property type="match status" value="1"/>
</dbReference>
<dbReference type="SUPFAM" id="SSF51445">
    <property type="entry name" value="(Trans)glycosidases"/>
    <property type="match status" value="1"/>
</dbReference>
<dbReference type="Proteomes" id="UP000585507">
    <property type="component" value="Unassembled WGS sequence"/>
</dbReference>
<dbReference type="InterPro" id="IPR000805">
    <property type="entry name" value="Glyco_hydro_26"/>
</dbReference>
<organism evidence="7 8">
    <name type="scientific">Rhizobium giardinii</name>
    <dbReference type="NCBI Taxonomy" id="56731"/>
    <lineage>
        <taxon>Bacteria</taxon>
        <taxon>Pseudomonadati</taxon>
        <taxon>Pseudomonadota</taxon>
        <taxon>Alphaproteobacteria</taxon>
        <taxon>Hyphomicrobiales</taxon>
        <taxon>Rhizobiaceae</taxon>
        <taxon>Rhizobium/Agrobacterium group</taxon>
        <taxon>Rhizobium</taxon>
    </lineage>
</organism>
<feature type="active site" description="Proton donor" evidence="4">
    <location>
        <position position="156"/>
    </location>
</feature>
<dbReference type="PANTHER" id="PTHR40079">
    <property type="entry name" value="MANNAN ENDO-1,4-BETA-MANNOSIDASE E-RELATED"/>
    <property type="match status" value="1"/>
</dbReference>
<accession>A0A7W8U9A6</accession>
<feature type="chain" id="PRO_5030540635" evidence="5">
    <location>
        <begin position="34"/>
        <end position="319"/>
    </location>
</feature>
<feature type="signal peptide" evidence="5">
    <location>
        <begin position="1"/>
        <end position="33"/>
    </location>
</feature>
<evidence type="ECO:0000313" key="7">
    <source>
        <dbReference type="EMBL" id="MBB5535199.1"/>
    </source>
</evidence>
<evidence type="ECO:0000256" key="3">
    <source>
        <dbReference type="ARBA" id="ARBA00023295"/>
    </source>
</evidence>
<dbReference type="PANTHER" id="PTHR40079:SF4">
    <property type="entry name" value="GH26 DOMAIN-CONTAINING PROTEIN-RELATED"/>
    <property type="match status" value="1"/>
</dbReference>
<evidence type="ECO:0000256" key="4">
    <source>
        <dbReference type="PROSITE-ProRule" id="PRU01100"/>
    </source>
</evidence>
<evidence type="ECO:0000256" key="2">
    <source>
        <dbReference type="ARBA" id="ARBA00022801"/>
    </source>
</evidence>
<name>A0A7W8U9A6_9HYPH</name>
<keyword evidence="5" id="KW-0732">Signal</keyword>
<dbReference type="Gene3D" id="3.20.20.80">
    <property type="entry name" value="Glycosidases"/>
    <property type="match status" value="1"/>
</dbReference>
<evidence type="ECO:0000313" key="8">
    <source>
        <dbReference type="Proteomes" id="UP000585507"/>
    </source>
</evidence>
<dbReference type="GO" id="GO:0016985">
    <property type="term" value="F:mannan endo-1,4-beta-mannosidase activity"/>
    <property type="evidence" value="ECO:0007669"/>
    <property type="project" value="InterPro"/>
</dbReference>
<dbReference type="AlphaFoldDB" id="A0A7W8U9A6"/>
<dbReference type="InterPro" id="IPR017853">
    <property type="entry name" value="GH"/>
</dbReference>
<keyword evidence="3 4" id="KW-0326">Glycosidase</keyword>
<proteinExistence type="inferred from homology"/>
<dbReference type="Pfam" id="PF02156">
    <property type="entry name" value="Glyco_hydro_26"/>
    <property type="match status" value="1"/>
</dbReference>